<proteinExistence type="predicted"/>
<feature type="signal peptide" evidence="1">
    <location>
        <begin position="1"/>
        <end position="24"/>
    </location>
</feature>
<name>A0A931G0C5_9ACTN</name>
<accession>A0A931G0C5</accession>
<feature type="chain" id="PRO_5037966264" description="Cyclophilin-like domain-containing protein" evidence="1">
    <location>
        <begin position="25"/>
        <end position="102"/>
    </location>
</feature>
<evidence type="ECO:0000313" key="3">
    <source>
        <dbReference type="Proteomes" id="UP000598146"/>
    </source>
</evidence>
<dbReference type="AlphaFoldDB" id="A0A931G0C5"/>
<reference evidence="2" key="1">
    <citation type="submission" date="2020-11" db="EMBL/GenBank/DDBJ databases">
        <title>Isolation and identification of active actinomycetes.</title>
        <authorList>
            <person name="Sun X."/>
        </authorList>
    </citation>
    <scope>NUCLEOTIDE SEQUENCE</scope>
    <source>
        <strain evidence="2">NEAU-A11</strain>
    </source>
</reference>
<evidence type="ECO:0008006" key="4">
    <source>
        <dbReference type="Google" id="ProtNLM"/>
    </source>
</evidence>
<keyword evidence="3" id="KW-1185">Reference proteome</keyword>
<keyword evidence="1" id="KW-0732">Signal</keyword>
<dbReference type="RefSeq" id="WP_196418389.1">
    <property type="nucleotide sequence ID" value="NZ_JADQTO010000021.1"/>
</dbReference>
<gene>
    <name evidence="2" type="ORF">I4J89_34775</name>
</gene>
<organism evidence="2 3">
    <name type="scientific">Actinoplanes aureus</name>
    <dbReference type="NCBI Taxonomy" id="2792083"/>
    <lineage>
        <taxon>Bacteria</taxon>
        <taxon>Bacillati</taxon>
        <taxon>Actinomycetota</taxon>
        <taxon>Actinomycetes</taxon>
        <taxon>Micromonosporales</taxon>
        <taxon>Micromonosporaceae</taxon>
        <taxon>Actinoplanes</taxon>
    </lineage>
</organism>
<comment type="caution">
    <text evidence="2">The sequence shown here is derived from an EMBL/GenBank/DDBJ whole genome shotgun (WGS) entry which is preliminary data.</text>
</comment>
<sequence>MTSAFTAALPLAALAAALAGCSVASGGLDAGDRGSSSATSTGAGVPVVLRLDGGEATAILTDTPEGQLAAMLPATVELALIRLGSLTSGLERFRGQGLCQVY</sequence>
<evidence type="ECO:0000256" key="1">
    <source>
        <dbReference type="SAM" id="SignalP"/>
    </source>
</evidence>
<protein>
    <recommendedName>
        <fullName evidence="4">Cyclophilin-like domain-containing protein</fullName>
    </recommendedName>
</protein>
<dbReference type="Proteomes" id="UP000598146">
    <property type="component" value="Unassembled WGS sequence"/>
</dbReference>
<dbReference type="EMBL" id="JADQTO010000021">
    <property type="protein sequence ID" value="MBG0566623.1"/>
    <property type="molecule type" value="Genomic_DNA"/>
</dbReference>
<evidence type="ECO:0000313" key="2">
    <source>
        <dbReference type="EMBL" id="MBG0566623.1"/>
    </source>
</evidence>